<feature type="non-terminal residue" evidence="1">
    <location>
        <position position="122"/>
    </location>
</feature>
<proteinExistence type="predicted"/>
<evidence type="ECO:0000313" key="2">
    <source>
        <dbReference type="Proteomes" id="UP000836841"/>
    </source>
</evidence>
<reference evidence="1 2" key="1">
    <citation type="submission" date="2022-03" db="EMBL/GenBank/DDBJ databases">
        <authorList>
            <person name="Nunn A."/>
            <person name="Chopra R."/>
            <person name="Nunn A."/>
            <person name="Contreras Garrido A."/>
        </authorList>
    </citation>
    <scope>NUCLEOTIDE SEQUENCE [LARGE SCALE GENOMIC DNA]</scope>
</reference>
<evidence type="ECO:0000313" key="1">
    <source>
        <dbReference type="EMBL" id="CAH2046252.1"/>
    </source>
</evidence>
<organism evidence="1 2">
    <name type="scientific">Thlaspi arvense</name>
    <name type="common">Field penny-cress</name>
    <dbReference type="NCBI Taxonomy" id="13288"/>
    <lineage>
        <taxon>Eukaryota</taxon>
        <taxon>Viridiplantae</taxon>
        <taxon>Streptophyta</taxon>
        <taxon>Embryophyta</taxon>
        <taxon>Tracheophyta</taxon>
        <taxon>Spermatophyta</taxon>
        <taxon>Magnoliopsida</taxon>
        <taxon>eudicotyledons</taxon>
        <taxon>Gunneridae</taxon>
        <taxon>Pentapetalae</taxon>
        <taxon>rosids</taxon>
        <taxon>malvids</taxon>
        <taxon>Brassicales</taxon>
        <taxon>Brassicaceae</taxon>
        <taxon>Thlaspideae</taxon>
        <taxon>Thlaspi</taxon>
    </lineage>
</organism>
<dbReference type="EMBL" id="OU466858">
    <property type="protein sequence ID" value="CAH2046252.1"/>
    <property type="molecule type" value="Genomic_DNA"/>
</dbReference>
<dbReference type="AlphaFoldDB" id="A0AAU9RMN4"/>
<protein>
    <submittedName>
        <fullName evidence="1">Uncharacterized protein</fullName>
    </submittedName>
</protein>
<name>A0AAU9RMN4_THLAR</name>
<gene>
    <name evidence="1" type="ORF">TAV2_LOCUS5673</name>
</gene>
<dbReference type="Proteomes" id="UP000836841">
    <property type="component" value="Chromosome 2"/>
</dbReference>
<accession>A0AAU9RMN4</accession>
<keyword evidence="2" id="KW-1185">Reference proteome</keyword>
<feature type="non-terminal residue" evidence="1">
    <location>
        <position position="1"/>
    </location>
</feature>
<sequence>EETEESCGSRAVVASVSKENPRQHRMKLDVYGEVLQRIQDSSYREANFPDFDDQLWLHFYRLPVRFASLVSTVHRAEDVLTHQRLLKLAEDPATRPVFEVRGVQVFPTLNRHSADDDPSDPA</sequence>